<dbReference type="InterPro" id="IPR013149">
    <property type="entry name" value="ADH-like_C"/>
</dbReference>
<evidence type="ECO:0000256" key="7">
    <source>
        <dbReference type="ARBA" id="ARBA00023027"/>
    </source>
</evidence>
<protein>
    <recommendedName>
        <fullName evidence="3">alcohol dehydrogenase</fullName>
        <ecNumber evidence="3">1.1.1.1</ecNumber>
    </recommendedName>
</protein>
<dbReference type="InterPro" id="IPR036291">
    <property type="entry name" value="NAD(P)-bd_dom_sf"/>
</dbReference>
<organism evidence="10 11">
    <name type="scientific">Nocardiopsis suaedae</name>
    <dbReference type="NCBI Taxonomy" id="3018444"/>
    <lineage>
        <taxon>Bacteria</taxon>
        <taxon>Bacillati</taxon>
        <taxon>Actinomycetota</taxon>
        <taxon>Actinomycetes</taxon>
        <taxon>Streptosporangiales</taxon>
        <taxon>Nocardiopsidaceae</taxon>
        <taxon>Nocardiopsis</taxon>
    </lineage>
</organism>
<evidence type="ECO:0000259" key="8">
    <source>
        <dbReference type="Pfam" id="PF00107"/>
    </source>
</evidence>
<feature type="domain" description="Alcohol dehydrogenase-like C-terminal" evidence="8">
    <location>
        <begin position="186"/>
        <end position="301"/>
    </location>
</feature>
<reference evidence="10" key="1">
    <citation type="submission" date="2023-01" db="EMBL/GenBank/DDBJ databases">
        <title>Draft genome sequence of Nocardiopsis sp. LSu2-4 isolated from halophytes.</title>
        <authorList>
            <person name="Duangmal K."/>
            <person name="Chantavorakit T."/>
        </authorList>
    </citation>
    <scope>NUCLEOTIDE SEQUENCE</scope>
    <source>
        <strain evidence="10">LSu2-4</strain>
    </source>
</reference>
<keyword evidence="7" id="KW-0520">NAD</keyword>
<dbReference type="Pfam" id="PF08240">
    <property type="entry name" value="ADH_N"/>
    <property type="match status" value="1"/>
</dbReference>
<evidence type="ECO:0000313" key="10">
    <source>
        <dbReference type="EMBL" id="MDA2803412.1"/>
    </source>
</evidence>
<dbReference type="SUPFAM" id="SSF50129">
    <property type="entry name" value="GroES-like"/>
    <property type="match status" value="1"/>
</dbReference>
<evidence type="ECO:0000256" key="2">
    <source>
        <dbReference type="ARBA" id="ARBA00008072"/>
    </source>
</evidence>
<dbReference type="EC" id="1.1.1.1" evidence="3"/>
<feature type="domain" description="Alcohol dehydrogenase-like N-terminal" evidence="9">
    <location>
        <begin position="25"/>
        <end position="134"/>
    </location>
</feature>
<dbReference type="InterPro" id="IPR013154">
    <property type="entry name" value="ADH-like_N"/>
</dbReference>
<evidence type="ECO:0000256" key="4">
    <source>
        <dbReference type="ARBA" id="ARBA00022723"/>
    </source>
</evidence>
<evidence type="ECO:0000256" key="5">
    <source>
        <dbReference type="ARBA" id="ARBA00022833"/>
    </source>
</evidence>
<sequence>MRVSAAVFDRGAVRVEELDLPERAAGQVDVRVDAAAVCGSDLHTVGGARPAPPRTVLGHEGVGTVSDADPGARDLRGTPLRPGDRVVFALYSACGTCDRCARGLEMKCRSVLKYGHEGAARPPHATGTLADTVRLLPGVPVLRVPGWAGDAHLVSAGCAVATAAAVLSAAGPAEPGAPALVLGAGAVGAYCAAMLRSEGRQVYVHDPAPGRRAAAERLGVRTDVPDGLDFPLVVEASGSAAGFAAALGAAETGGRVVAAGAVSPGATEVRLDPADLVTRRLTVAGVHNYTARDFQRGVDWLLGPGQFLDLEALVSPPVPLPAPGEAVEEVFALARGGAHLRVMVAPSRAGARSPV</sequence>
<keyword evidence="4" id="KW-0479">Metal-binding</keyword>
<dbReference type="RefSeq" id="WP_270675862.1">
    <property type="nucleotide sequence ID" value="NZ_JAQFWP010000003.1"/>
</dbReference>
<evidence type="ECO:0000256" key="3">
    <source>
        <dbReference type="ARBA" id="ARBA00013190"/>
    </source>
</evidence>
<dbReference type="Gene3D" id="3.90.180.10">
    <property type="entry name" value="Medium-chain alcohol dehydrogenases, catalytic domain"/>
    <property type="match status" value="1"/>
</dbReference>
<dbReference type="Gene3D" id="3.40.50.720">
    <property type="entry name" value="NAD(P)-binding Rossmann-like Domain"/>
    <property type="match status" value="1"/>
</dbReference>
<dbReference type="InterPro" id="IPR011032">
    <property type="entry name" value="GroES-like_sf"/>
</dbReference>
<proteinExistence type="inferred from homology"/>
<keyword evidence="11" id="KW-1185">Reference proteome</keyword>
<keyword evidence="6" id="KW-0560">Oxidoreductase</keyword>
<dbReference type="EMBL" id="JAQFWP010000003">
    <property type="protein sequence ID" value="MDA2803412.1"/>
    <property type="molecule type" value="Genomic_DNA"/>
</dbReference>
<dbReference type="PANTHER" id="PTHR42940:SF3">
    <property type="entry name" value="ALCOHOL DEHYDROGENASE 1-RELATED"/>
    <property type="match status" value="1"/>
</dbReference>
<gene>
    <name evidence="10" type="ORF">O4U47_02710</name>
</gene>
<name>A0ABT4TH61_9ACTN</name>
<evidence type="ECO:0000313" key="11">
    <source>
        <dbReference type="Proteomes" id="UP001165685"/>
    </source>
</evidence>
<dbReference type="SUPFAM" id="SSF51735">
    <property type="entry name" value="NAD(P)-binding Rossmann-fold domains"/>
    <property type="match status" value="1"/>
</dbReference>
<comment type="cofactor">
    <cofactor evidence="1">
        <name>Zn(2+)</name>
        <dbReference type="ChEBI" id="CHEBI:29105"/>
    </cofactor>
</comment>
<comment type="similarity">
    <text evidence="2">Belongs to the zinc-containing alcohol dehydrogenase family.</text>
</comment>
<evidence type="ECO:0000256" key="6">
    <source>
        <dbReference type="ARBA" id="ARBA00023002"/>
    </source>
</evidence>
<accession>A0ABT4TH61</accession>
<evidence type="ECO:0000259" key="9">
    <source>
        <dbReference type="Pfam" id="PF08240"/>
    </source>
</evidence>
<dbReference type="Pfam" id="PF00107">
    <property type="entry name" value="ADH_zinc_N"/>
    <property type="match status" value="1"/>
</dbReference>
<keyword evidence="5" id="KW-0862">Zinc</keyword>
<evidence type="ECO:0000256" key="1">
    <source>
        <dbReference type="ARBA" id="ARBA00001947"/>
    </source>
</evidence>
<comment type="caution">
    <text evidence="10">The sequence shown here is derived from an EMBL/GenBank/DDBJ whole genome shotgun (WGS) entry which is preliminary data.</text>
</comment>
<dbReference type="PANTHER" id="PTHR42940">
    <property type="entry name" value="ALCOHOL DEHYDROGENASE 1-RELATED"/>
    <property type="match status" value="1"/>
</dbReference>
<dbReference type="Proteomes" id="UP001165685">
    <property type="component" value="Unassembled WGS sequence"/>
</dbReference>